<accession>A0A7J2TJV9</accession>
<keyword evidence="2" id="KW-0963">Cytoplasm</keyword>
<comment type="subcellular location">
    <subcellularLocation>
        <location evidence="1">Cytoplasm</location>
    </subcellularLocation>
</comment>
<dbReference type="EMBL" id="DSLA01000061">
    <property type="protein sequence ID" value="HEH35322.1"/>
    <property type="molecule type" value="Genomic_DNA"/>
</dbReference>
<protein>
    <recommendedName>
        <fullName evidence="4">CDAN1-interacting nuclease 1</fullName>
    </recommendedName>
</protein>
<name>A0A7J2TJV9_ARCFL</name>
<dbReference type="PANTHER" id="PTHR31661:SF1">
    <property type="entry name" value="CDAN1-INTERACTING NUCLEASE 1"/>
    <property type="match status" value="1"/>
</dbReference>
<dbReference type="PANTHER" id="PTHR31661">
    <property type="entry name" value="SIMILAR TO CDNA SEQUENCE BC052040"/>
    <property type="match status" value="1"/>
</dbReference>
<dbReference type="Pfam" id="PF14811">
    <property type="entry name" value="TPD"/>
    <property type="match status" value="1"/>
</dbReference>
<comment type="caution">
    <text evidence="3">The sequence shown here is derived from an EMBL/GenBank/DDBJ whole genome shotgun (WGS) entry which is preliminary data.</text>
</comment>
<sequence>MRLDPKKYYEIRKKLNRISDFNKFDLPRGVLHSILVQKKVESVKRKYHIFSSRGDEVLRYWEENKSLPRWLTLTPVMKVRILLKAMGLSAREIGKALRRPDVLDSELCRVVYKAVSVDFAYSPIATRIQSVLGQMGEKIIEEKLKSLGIKFKKEKELKTQKTPDFLLEEPMEFCGKNVFWIESKVVFADQKIYDLYFEKQFKKYLELFGDGMVVFWRGCLDYMNASDGSEFDGELKRKILEMEIRVSRSDEVDGNPIEIAEDFVKSYANREIFPYNREVVRILRNMGFAVRQED</sequence>
<evidence type="ECO:0000256" key="2">
    <source>
        <dbReference type="ARBA" id="ARBA00022490"/>
    </source>
</evidence>
<evidence type="ECO:0008006" key="4">
    <source>
        <dbReference type="Google" id="ProtNLM"/>
    </source>
</evidence>
<dbReference type="InterPro" id="IPR029404">
    <property type="entry name" value="CDIN1"/>
</dbReference>
<dbReference type="AlphaFoldDB" id="A0A7J2TJV9"/>
<evidence type="ECO:0000313" key="3">
    <source>
        <dbReference type="EMBL" id="HEH35322.1"/>
    </source>
</evidence>
<evidence type="ECO:0000256" key="1">
    <source>
        <dbReference type="ARBA" id="ARBA00004496"/>
    </source>
</evidence>
<gene>
    <name evidence="3" type="ORF">ENP88_04070</name>
</gene>
<proteinExistence type="predicted"/>
<dbReference type="GO" id="GO:0005737">
    <property type="term" value="C:cytoplasm"/>
    <property type="evidence" value="ECO:0007669"/>
    <property type="project" value="UniProtKB-SubCell"/>
</dbReference>
<organism evidence="3">
    <name type="scientific">Archaeoglobus fulgidus</name>
    <dbReference type="NCBI Taxonomy" id="2234"/>
    <lineage>
        <taxon>Archaea</taxon>
        <taxon>Methanobacteriati</taxon>
        <taxon>Methanobacteriota</taxon>
        <taxon>Archaeoglobi</taxon>
        <taxon>Archaeoglobales</taxon>
        <taxon>Archaeoglobaceae</taxon>
        <taxon>Archaeoglobus</taxon>
    </lineage>
</organism>
<reference evidence="3" key="1">
    <citation type="journal article" date="2020" name="mSystems">
        <title>Genome- and Community-Level Interaction Insights into Carbon Utilization and Element Cycling Functions of Hydrothermarchaeota in Hydrothermal Sediment.</title>
        <authorList>
            <person name="Zhou Z."/>
            <person name="Liu Y."/>
            <person name="Xu W."/>
            <person name="Pan J."/>
            <person name="Luo Z.H."/>
            <person name="Li M."/>
        </authorList>
    </citation>
    <scope>NUCLEOTIDE SEQUENCE [LARGE SCALE GENOMIC DNA]</scope>
    <source>
        <strain evidence="3">SpSt-26</strain>
    </source>
</reference>